<organism evidence="1 2">
    <name type="scientific">Paenirhodobacter ferrireducens</name>
    <dbReference type="NCBI Taxonomy" id="1215032"/>
    <lineage>
        <taxon>Bacteria</taxon>
        <taxon>Pseudomonadati</taxon>
        <taxon>Pseudomonadota</taxon>
        <taxon>Alphaproteobacteria</taxon>
        <taxon>Rhodobacterales</taxon>
        <taxon>Rhodobacter group</taxon>
        <taxon>Paenirhodobacter</taxon>
    </lineage>
</organism>
<evidence type="ECO:0000313" key="1">
    <source>
        <dbReference type="EMBL" id="RWR43628.1"/>
    </source>
</evidence>
<evidence type="ECO:0008006" key="3">
    <source>
        <dbReference type="Google" id="ProtNLM"/>
    </source>
</evidence>
<dbReference type="RefSeq" id="WP_128152398.1">
    <property type="nucleotide sequence ID" value="NZ_SAVB01000058.1"/>
</dbReference>
<name>A0A443L3J4_9RHOB</name>
<dbReference type="OrthoDB" id="7875220at2"/>
<gene>
    <name evidence="1" type="ORF">EOW65_19830</name>
</gene>
<evidence type="ECO:0000313" key="2">
    <source>
        <dbReference type="Proteomes" id="UP000286594"/>
    </source>
</evidence>
<accession>A0A443L3J4</accession>
<dbReference type="Proteomes" id="UP000286594">
    <property type="component" value="Unassembled WGS sequence"/>
</dbReference>
<reference evidence="1 2" key="1">
    <citation type="submission" date="2019-01" db="EMBL/GenBank/DDBJ databases">
        <title>Sinorhodobacter populi sp. nov. isolated from the symptomatic bark tissue of Populus euramericana canker.</title>
        <authorList>
            <person name="Xu G."/>
        </authorList>
    </citation>
    <scope>NUCLEOTIDE SEQUENCE [LARGE SCALE GENOMIC DNA]</scope>
    <source>
        <strain evidence="1 2">CCTCC AB2012026</strain>
    </source>
</reference>
<sequence>MSARASFRAIAREALAADPRMSGFRLLSAWAGGINAELLPVIGVVTPQERVAPLTLKQAQRSLRLQVVAKRLGAAELEDEIDDDSDAIEACVTAAMLALGIRCLPEDITTTLNGEGEQKIGTVVVSFGIDYRRPIGG</sequence>
<comment type="caution">
    <text evidence="1">The sequence shown here is derived from an EMBL/GenBank/DDBJ whole genome shotgun (WGS) entry which is preliminary data.</text>
</comment>
<dbReference type="EMBL" id="SAVB01000058">
    <property type="protein sequence ID" value="RWR43628.1"/>
    <property type="molecule type" value="Genomic_DNA"/>
</dbReference>
<keyword evidence="2" id="KW-1185">Reference proteome</keyword>
<dbReference type="AlphaFoldDB" id="A0A443L3J4"/>
<proteinExistence type="predicted"/>
<protein>
    <recommendedName>
        <fullName evidence="3">DUF3168 domain-containing protein</fullName>
    </recommendedName>
</protein>